<reference evidence="3 4" key="1">
    <citation type="journal article" date="2019" name="Sci. Rep.">
        <title>Orb-weaving spider Araneus ventricosus genome elucidates the spidroin gene catalogue.</title>
        <authorList>
            <person name="Kono N."/>
            <person name="Nakamura H."/>
            <person name="Ohtoshi R."/>
            <person name="Moran D.A.P."/>
            <person name="Shinohara A."/>
            <person name="Yoshida Y."/>
            <person name="Fujiwara M."/>
            <person name="Mori M."/>
            <person name="Tomita M."/>
            <person name="Arakawa K."/>
        </authorList>
    </citation>
    <scope>NUCLEOTIDE SEQUENCE [LARGE SCALE GENOMIC DNA]</scope>
</reference>
<dbReference type="OrthoDB" id="7610172at2759"/>
<dbReference type="InterPro" id="IPR005312">
    <property type="entry name" value="DUF1759"/>
</dbReference>
<dbReference type="GO" id="GO:0035336">
    <property type="term" value="P:long-chain fatty-acyl-CoA metabolic process"/>
    <property type="evidence" value="ECO:0007669"/>
    <property type="project" value="TreeGrafter"/>
</dbReference>
<gene>
    <name evidence="3" type="primary">wat_3</name>
    <name evidence="3" type="ORF">AVEN_68524_1</name>
</gene>
<keyword evidence="1" id="KW-0472">Membrane</keyword>
<evidence type="ECO:0000259" key="2">
    <source>
        <dbReference type="Pfam" id="PF03015"/>
    </source>
</evidence>
<dbReference type="InterPro" id="IPR026055">
    <property type="entry name" value="FAR"/>
</dbReference>
<dbReference type="AlphaFoldDB" id="A0A4Y2HCP5"/>
<keyword evidence="1" id="KW-1133">Transmembrane helix</keyword>
<keyword evidence="4" id="KW-1185">Reference proteome</keyword>
<organism evidence="3 4">
    <name type="scientific">Araneus ventricosus</name>
    <name type="common">Orbweaver spider</name>
    <name type="synonym">Epeira ventricosa</name>
    <dbReference type="NCBI Taxonomy" id="182803"/>
    <lineage>
        <taxon>Eukaryota</taxon>
        <taxon>Metazoa</taxon>
        <taxon>Ecdysozoa</taxon>
        <taxon>Arthropoda</taxon>
        <taxon>Chelicerata</taxon>
        <taxon>Arachnida</taxon>
        <taxon>Araneae</taxon>
        <taxon>Araneomorphae</taxon>
        <taxon>Entelegynae</taxon>
        <taxon>Araneoidea</taxon>
        <taxon>Araneidae</taxon>
        <taxon>Araneus</taxon>
    </lineage>
</organism>
<dbReference type="GO" id="GO:0005777">
    <property type="term" value="C:peroxisome"/>
    <property type="evidence" value="ECO:0007669"/>
    <property type="project" value="TreeGrafter"/>
</dbReference>
<dbReference type="Proteomes" id="UP000499080">
    <property type="component" value="Unassembled WGS sequence"/>
</dbReference>
<dbReference type="EMBL" id="BGPR01001851">
    <property type="protein sequence ID" value="GBM63063.1"/>
    <property type="molecule type" value="Genomic_DNA"/>
</dbReference>
<dbReference type="CDD" id="cd09071">
    <property type="entry name" value="FAR_C"/>
    <property type="match status" value="1"/>
</dbReference>
<feature type="transmembrane region" description="Helical" evidence="1">
    <location>
        <begin position="156"/>
        <end position="173"/>
    </location>
</feature>
<proteinExistence type="predicted"/>
<dbReference type="Pfam" id="PF03015">
    <property type="entry name" value="Sterile"/>
    <property type="match status" value="1"/>
</dbReference>
<dbReference type="GO" id="GO:0080019">
    <property type="term" value="F:alcohol-forming very long-chain fatty acyl-CoA reductase activity"/>
    <property type="evidence" value="ECO:0007669"/>
    <property type="project" value="InterPro"/>
</dbReference>
<dbReference type="Pfam" id="PF03564">
    <property type="entry name" value="DUF1759"/>
    <property type="match status" value="1"/>
</dbReference>
<feature type="domain" description="Fatty acyl-CoA reductase C-terminal" evidence="2">
    <location>
        <begin position="157"/>
        <end position="228"/>
    </location>
</feature>
<protein>
    <submittedName>
        <fullName evidence="3">Fatty acyl-CoA reductase wat</fullName>
    </submittedName>
</protein>
<name>A0A4Y2HCP5_ARAVE</name>
<feature type="transmembrane region" description="Helical" evidence="1">
    <location>
        <begin position="266"/>
        <end position="284"/>
    </location>
</feature>
<evidence type="ECO:0000313" key="3">
    <source>
        <dbReference type="EMBL" id="GBM63063.1"/>
    </source>
</evidence>
<dbReference type="InterPro" id="IPR033640">
    <property type="entry name" value="FAR_C"/>
</dbReference>
<comment type="caution">
    <text evidence="3">The sequence shown here is derived from an EMBL/GenBank/DDBJ whole genome shotgun (WGS) entry which is preliminary data.</text>
</comment>
<evidence type="ECO:0000313" key="4">
    <source>
        <dbReference type="Proteomes" id="UP000499080"/>
    </source>
</evidence>
<dbReference type="PANTHER" id="PTHR11011:SF45">
    <property type="entry name" value="FATTY ACYL-COA REDUCTASE CG8306-RELATED"/>
    <property type="match status" value="1"/>
</dbReference>
<dbReference type="PANTHER" id="PTHR11011">
    <property type="entry name" value="MALE STERILITY PROTEIN 2-RELATED"/>
    <property type="match status" value="1"/>
</dbReference>
<keyword evidence="1" id="KW-0812">Transmembrane</keyword>
<evidence type="ECO:0000256" key="1">
    <source>
        <dbReference type="SAM" id="Phobius"/>
    </source>
</evidence>
<accession>A0A4Y2HCP5</accession>
<sequence>MGCDSSILPRDRVRDAATFEIVGVVGDLAGPLHLRNGPKAYIGLYTCAVYRSIHLEIGKGIIKVVKGNPNCKLNLVPADIVANAHVLAAWSVGTKRCASPLVINCTATENLHVNFCECTRNIVQMANEFPLPRSFDQHTNLITVPYKYLYCIIAAYYHYLPAIVLDGMLRILGKKPRIYSLYRFLDSVMKSLNYFSFYTFEFERNNLEYLDKVIHPEDRKDLTLDFRDATFLGMALSFPEGSPFYDWKVDKKSEWERQRIKHKRHMLISCIQGMFLVICFSVAFRKSVELRSCFAVNDDQKEYTTRLKVARGRVKASLTRLENTADLKLKNEILIRLQSLEDLSKEIEKLDAELSVEDSEIVEFDDRYFSLKLKLQNKIDALNVSHSTTVENQNSSVVVQSNSNFRLPKLNIPVFSGKFENWMNFQDLFVSTVHSQISLSNSQKIQYLKGLLSDKPASLIKYIPLSNDSYEEAWEKLIDRYDKKKQIVHSLIKTFLKPI</sequence>